<keyword evidence="1" id="KW-0472">Membrane</keyword>
<keyword evidence="1" id="KW-1133">Transmembrane helix</keyword>
<dbReference type="Pfam" id="PF11915">
    <property type="entry name" value="DUF3433"/>
    <property type="match status" value="1"/>
</dbReference>
<dbReference type="PANTHER" id="PTHR37544">
    <property type="entry name" value="SPRAY-RELATED"/>
    <property type="match status" value="1"/>
</dbReference>
<name>A0A067Q4M0_9AGAM</name>
<proteinExistence type="predicted"/>
<dbReference type="STRING" id="933084.A0A067Q4M0"/>
<evidence type="ECO:0000256" key="1">
    <source>
        <dbReference type="SAM" id="Phobius"/>
    </source>
</evidence>
<dbReference type="OrthoDB" id="3248909at2759"/>
<sequence length="547" mass="59644">MPLKWWFWIPYTLALVGGAIALEVLLNYSNNHHGWKLLGSGASAEYGVLHFVYTSIPTVIASVLVGVWAWTCFEIKKMQPYVDLFHGHSPADHSILLDYTRSNPFFVWSVAASNRHYVVALASLLALLALIFKPLASGMLTVRDIWIAAPDMVVNNSFATSLNQADQFWDLTFFLTAAGYASASVLYNLPDPEFIHNGYTVGPFEIPTVQALNATVWTNTSAILSSPNCQAATSMNMTATGNGGWLNSAKFSGCDFSWSISNATANFFGLYGVGICANGTTPPYFSPVVFWFFTDSPVAAASAVYCTPTISFWDVSVEVDVATLNLTSVTTIGEFNSQTSNFSALSANLTGAPMYGRAYNGVNFNLSDPDPFVFARENATQLMLPAAVYEAALQSPQGITTAFSDGSFVNLVSWVYTKYLVLLAQTVYYLPYDEPMAMKMKTTQKRLCLIAISVHLLAAAMIILACFGVIVQILHRHERQYLKLGHEPGTIASAVAIGAKTNLGSLLSGRLGTEDIIQALRDKRFRIDPASMKIMTEDDPVKLNGQS</sequence>
<dbReference type="Proteomes" id="UP000027265">
    <property type="component" value="Unassembled WGS sequence"/>
</dbReference>
<organism evidence="2 3">
    <name type="scientific">Jaapia argillacea MUCL 33604</name>
    <dbReference type="NCBI Taxonomy" id="933084"/>
    <lineage>
        <taxon>Eukaryota</taxon>
        <taxon>Fungi</taxon>
        <taxon>Dikarya</taxon>
        <taxon>Basidiomycota</taxon>
        <taxon>Agaricomycotina</taxon>
        <taxon>Agaricomycetes</taxon>
        <taxon>Agaricomycetidae</taxon>
        <taxon>Jaapiales</taxon>
        <taxon>Jaapiaceae</taxon>
        <taxon>Jaapia</taxon>
    </lineage>
</organism>
<dbReference type="EMBL" id="KL197717">
    <property type="protein sequence ID" value="KDQ58417.1"/>
    <property type="molecule type" value="Genomic_DNA"/>
</dbReference>
<evidence type="ECO:0000313" key="2">
    <source>
        <dbReference type="EMBL" id="KDQ58417.1"/>
    </source>
</evidence>
<dbReference type="AlphaFoldDB" id="A0A067Q4M0"/>
<feature type="transmembrane region" description="Helical" evidence="1">
    <location>
        <begin position="117"/>
        <end position="136"/>
    </location>
</feature>
<dbReference type="InParanoid" id="A0A067Q4M0"/>
<feature type="transmembrane region" description="Helical" evidence="1">
    <location>
        <begin position="6"/>
        <end position="26"/>
    </location>
</feature>
<dbReference type="HOGENOM" id="CLU_021534_0_0_1"/>
<reference evidence="3" key="1">
    <citation type="journal article" date="2014" name="Proc. Natl. Acad. Sci. U.S.A.">
        <title>Extensive sampling of basidiomycete genomes demonstrates inadequacy of the white-rot/brown-rot paradigm for wood decay fungi.</title>
        <authorList>
            <person name="Riley R."/>
            <person name="Salamov A.A."/>
            <person name="Brown D.W."/>
            <person name="Nagy L.G."/>
            <person name="Floudas D."/>
            <person name="Held B.W."/>
            <person name="Levasseur A."/>
            <person name="Lombard V."/>
            <person name="Morin E."/>
            <person name="Otillar R."/>
            <person name="Lindquist E.A."/>
            <person name="Sun H."/>
            <person name="LaButti K.M."/>
            <person name="Schmutz J."/>
            <person name="Jabbour D."/>
            <person name="Luo H."/>
            <person name="Baker S.E."/>
            <person name="Pisabarro A.G."/>
            <person name="Walton J.D."/>
            <person name="Blanchette R.A."/>
            <person name="Henrissat B."/>
            <person name="Martin F."/>
            <person name="Cullen D."/>
            <person name="Hibbett D.S."/>
            <person name="Grigoriev I.V."/>
        </authorList>
    </citation>
    <scope>NUCLEOTIDE SEQUENCE [LARGE SCALE GENOMIC DNA]</scope>
    <source>
        <strain evidence="3">MUCL 33604</strain>
    </source>
</reference>
<dbReference type="InterPro" id="IPR021840">
    <property type="entry name" value="DUF3433"/>
</dbReference>
<dbReference type="PANTHER" id="PTHR37544:SF3">
    <property type="entry name" value="SPRAY"/>
    <property type="match status" value="1"/>
</dbReference>
<keyword evidence="1" id="KW-0812">Transmembrane</keyword>
<gene>
    <name evidence="2" type="ORF">JAAARDRAFT_57348</name>
</gene>
<protein>
    <submittedName>
        <fullName evidence="2">Uncharacterized protein</fullName>
    </submittedName>
</protein>
<keyword evidence="3" id="KW-1185">Reference proteome</keyword>
<feature type="transmembrane region" description="Helical" evidence="1">
    <location>
        <begin position="447"/>
        <end position="474"/>
    </location>
</feature>
<accession>A0A067Q4M0</accession>
<feature type="transmembrane region" description="Helical" evidence="1">
    <location>
        <begin position="47"/>
        <end position="70"/>
    </location>
</feature>
<evidence type="ECO:0000313" key="3">
    <source>
        <dbReference type="Proteomes" id="UP000027265"/>
    </source>
</evidence>